<dbReference type="RefSeq" id="WP_381434393.1">
    <property type="nucleotide sequence ID" value="NZ_JBHSNO010000005.1"/>
</dbReference>
<accession>A0ABW0TL70</accession>
<dbReference type="Proteomes" id="UP001596109">
    <property type="component" value="Unassembled WGS sequence"/>
</dbReference>
<organism evidence="1 2">
    <name type="scientific">Sporosarcina soli</name>
    <dbReference type="NCBI Taxonomy" id="334736"/>
    <lineage>
        <taxon>Bacteria</taxon>
        <taxon>Bacillati</taxon>
        <taxon>Bacillota</taxon>
        <taxon>Bacilli</taxon>
        <taxon>Bacillales</taxon>
        <taxon>Caryophanaceae</taxon>
        <taxon>Sporosarcina</taxon>
    </lineage>
</organism>
<sequence>MIRRGRFARWDNREFEIVSYRRQYYLKSNDPSDRQWGFQVMNGRQEMFFKPILVTDLEDAYEIIPYVFISGYRFAIESYNVETGMLTLVTNNPFVQKKIPVRPQGKYEYIIDVSVHELKIEEDRIPILGFDSSYP</sequence>
<gene>
    <name evidence="1" type="ORF">ACFPRA_11665</name>
</gene>
<evidence type="ECO:0000313" key="2">
    <source>
        <dbReference type="Proteomes" id="UP001596109"/>
    </source>
</evidence>
<keyword evidence="2" id="KW-1185">Reference proteome</keyword>
<reference evidence="2" key="1">
    <citation type="journal article" date="2019" name="Int. J. Syst. Evol. Microbiol.">
        <title>The Global Catalogue of Microorganisms (GCM) 10K type strain sequencing project: providing services to taxonomists for standard genome sequencing and annotation.</title>
        <authorList>
            <consortium name="The Broad Institute Genomics Platform"/>
            <consortium name="The Broad Institute Genome Sequencing Center for Infectious Disease"/>
            <person name="Wu L."/>
            <person name="Ma J."/>
        </authorList>
    </citation>
    <scope>NUCLEOTIDE SEQUENCE [LARGE SCALE GENOMIC DNA]</scope>
    <source>
        <strain evidence="2">CGMCC 4.1434</strain>
    </source>
</reference>
<evidence type="ECO:0000313" key="1">
    <source>
        <dbReference type="EMBL" id="MFC5589551.1"/>
    </source>
</evidence>
<dbReference type="EMBL" id="JBHSNO010000005">
    <property type="protein sequence ID" value="MFC5589551.1"/>
    <property type="molecule type" value="Genomic_DNA"/>
</dbReference>
<name>A0ABW0TL70_9BACL</name>
<comment type="caution">
    <text evidence="1">The sequence shown here is derived from an EMBL/GenBank/DDBJ whole genome shotgun (WGS) entry which is preliminary data.</text>
</comment>
<protein>
    <submittedName>
        <fullName evidence="1">Uncharacterized protein</fullName>
    </submittedName>
</protein>
<proteinExistence type="predicted"/>